<organism evidence="11 12">
    <name type="scientific">Tetraparma gracilis</name>
    <dbReference type="NCBI Taxonomy" id="2962635"/>
    <lineage>
        <taxon>Eukaryota</taxon>
        <taxon>Sar</taxon>
        <taxon>Stramenopiles</taxon>
        <taxon>Ochrophyta</taxon>
        <taxon>Bolidophyceae</taxon>
        <taxon>Parmales</taxon>
        <taxon>Triparmaceae</taxon>
        <taxon>Tetraparma</taxon>
    </lineage>
</organism>
<comment type="caution">
    <text evidence="11">The sequence shown here is derived from an EMBL/GenBank/DDBJ whole genome shotgun (WGS) entry which is preliminary data.</text>
</comment>
<protein>
    <recommendedName>
        <fullName evidence="10">Elongation of fatty acids protein</fullName>
        <ecNumber evidence="10">2.3.1.-</ecNumber>
    </recommendedName>
</protein>
<feature type="transmembrane region" description="Helical" evidence="10">
    <location>
        <begin position="115"/>
        <end position="133"/>
    </location>
</feature>
<keyword evidence="4 10" id="KW-0812">Transmembrane</keyword>
<sequence length="240" mass="27840">MDALLAPLLPLLSSARLALEPLGLEIDKLEALIFTHTDPAGTTRLLTEGWWLADLRSAVYIAIAYLLFVLAGSLLWRLPFVPRVDPYPLKFAYLFYLSKLWDFWDTFFMVIGKKWAQISFLHVYHHSSIWLFYWLNSRVNYDGDIYLTICLNGFIHTVMYTYYFVCMHTKVPSKWLNQETKAKFPRGASVPIWWKSALTMNQMLQFCVMITQAGFLLYNECAMPNKVITQVSPLTKEDGV</sequence>
<evidence type="ECO:0000256" key="7">
    <source>
        <dbReference type="ARBA" id="ARBA00023098"/>
    </source>
</evidence>
<dbReference type="PANTHER" id="PTHR11157">
    <property type="entry name" value="FATTY ACID ACYL TRANSFERASE-RELATED"/>
    <property type="match status" value="1"/>
</dbReference>
<comment type="subcellular location">
    <subcellularLocation>
        <location evidence="1">Membrane</location>
        <topology evidence="1">Multi-pass membrane protein</topology>
    </subcellularLocation>
</comment>
<keyword evidence="12" id="KW-1185">Reference proteome</keyword>
<evidence type="ECO:0000256" key="5">
    <source>
        <dbReference type="ARBA" id="ARBA00022832"/>
    </source>
</evidence>
<evidence type="ECO:0000313" key="12">
    <source>
        <dbReference type="Proteomes" id="UP001165060"/>
    </source>
</evidence>
<evidence type="ECO:0000313" key="11">
    <source>
        <dbReference type="EMBL" id="GMI23679.1"/>
    </source>
</evidence>
<keyword evidence="6 10" id="KW-1133">Transmembrane helix</keyword>
<accession>A0ABQ6MCE5</accession>
<proteinExistence type="inferred from homology"/>
<keyword evidence="8 10" id="KW-0472">Membrane</keyword>
<evidence type="ECO:0000256" key="1">
    <source>
        <dbReference type="ARBA" id="ARBA00004141"/>
    </source>
</evidence>
<evidence type="ECO:0000256" key="8">
    <source>
        <dbReference type="ARBA" id="ARBA00023136"/>
    </source>
</evidence>
<evidence type="ECO:0000256" key="3">
    <source>
        <dbReference type="ARBA" id="ARBA00022679"/>
    </source>
</evidence>
<evidence type="ECO:0000256" key="2">
    <source>
        <dbReference type="ARBA" id="ARBA00022516"/>
    </source>
</evidence>
<feature type="transmembrane region" description="Helical" evidence="10">
    <location>
        <begin position="145"/>
        <end position="165"/>
    </location>
</feature>
<evidence type="ECO:0000256" key="6">
    <source>
        <dbReference type="ARBA" id="ARBA00022989"/>
    </source>
</evidence>
<keyword evidence="9 10" id="KW-0275">Fatty acid biosynthesis</keyword>
<dbReference type="EMBL" id="BRYB01001344">
    <property type="protein sequence ID" value="GMI23679.1"/>
    <property type="molecule type" value="Genomic_DNA"/>
</dbReference>
<keyword evidence="5 10" id="KW-0276">Fatty acid metabolism</keyword>
<dbReference type="PROSITE" id="PS01188">
    <property type="entry name" value="ELO"/>
    <property type="match status" value="1"/>
</dbReference>
<reference evidence="11 12" key="1">
    <citation type="journal article" date="2023" name="Commun. Biol.">
        <title>Genome analysis of Parmales, the sister group of diatoms, reveals the evolutionary specialization of diatoms from phago-mixotrophs to photoautotrophs.</title>
        <authorList>
            <person name="Ban H."/>
            <person name="Sato S."/>
            <person name="Yoshikawa S."/>
            <person name="Yamada K."/>
            <person name="Nakamura Y."/>
            <person name="Ichinomiya M."/>
            <person name="Sato N."/>
            <person name="Blanc-Mathieu R."/>
            <person name="Endo H."/>
            <person name="Kuwata A."/>
            <person name="Ogata H."/>
        </authorList>
    </citation>
    <scope>NUCLEOTIDE SEQUENCE [LARGE SCALE GENOMIC DNA]</scope>
</reference>
<dbReference type="Pfam" id="PF01151">
    <property type="entry name" value="ELO"/>
    <property type="match status" value="1"/>
</dbReference>
<evidence type="ECO:0000256" key="4">
    <source>
        <dbReference type="ARBA" id="ARBA00022692"/>
    </source>
</evidence>
<feature type="transmembrane region" description="Helical" evidence="10">
    <location>
        <begin position="58"/>
        <end position="76"/>
    </location>
</feature>
<comment type="similarity">
    <text evidence="10">Belongs to the ELO family.</text>
</comment>
<comment type="catalytic activity">
    <reaction evidence="10">
        <text>an acyl-CoA + malonyl-CoA + H(+) = a 3-oxoacyl-CoA + CO2 + CoA</text>
        <dbReference type="Rhea" id="RHEA:50252"/>
        <dbReference type="ChEBI" id="CHEBI:15378"/>
        <dbReference type="ChEBI" id="CHEBI:16526"/>
        <dbReference type="ChEBI" id="CHEBI:57287"/>
        <dbReference type="ChEBI" id="CHEBI:57384"/>
        <dbReference type="ChEBI" id="CHEBI:58342"/>
        <dbReference type="ChEBI" id="CHEBI:90726"/>
    </reaction>
    <physiologicalReaction direction="left-to-right" evidence="10">
        <dbReference type="Rhea" id="RHEA:50253"/>
    </physiologicalReaction>
</comment>
<dbReference type="PANTHER" id="PTHR11157:SF140">
    <property type="entry name" value="ELONGATION OF FATTY ACIDS PROTEIN"/>
    <property type="match status" value="1"/>
</dbReference>
<keyword evidence="7 10" id="KW-0443">Lipid metabolism</keyword>
<evidence type="ECO:0000256" key="10">
    <source>
        <dbReference type="RuleBase" id="RU361115"/>
    </source>
</evidence>
<name>A0ABQ6MCE5_9STRA</name>
<dbReference type="Proteomes" id="UP001165060">
    <property type="component" value="Unassembled WGS sequence"/>
</dbReference>
<comment type="caution">
    <text evidence="10">Lacks conserved residue(s) required for the propagation of feature annotation.</text>
</comment>
<dbReference type="EC" id="2.3.1.-" evidence="10"/>
<keyword evidence="2 10" id="KW-0444">Lipid biosynthesis</keyword>
<evidence type="ECO:0000256" key="9">
    <source>
        <dbReference type="ARBA" id="ARBA00023160"/>
    </source>
</evidence>
<keyword evidence="3 10" id="KW-0808">Transferase</keyword>
<dbReference type="InterPro" id="IPR002076">
    <property type="entry name" value="ELO_fam"/>
</dbReference>
<dbReference type="InterPro" id="IPR030457">
    <property type="entry name" value="ELO_CS"/>
</dbReference>
<gene>
    <name evidence="11" type="ORF">TeGR_g14042</name>
</gene>